<dbReference type="HAMAP" id="MF_03154">
    <property type="entry name" value="Salvage_MtnD_euk"/>
    <property type="match status" value="1"/>
</dbReference>
<feature type="binding site" evidence="10">
    <location>
        <position position="113"/>
    </location>
    <ligand>
        <name>Fe(2+)</name>
        <dbReference type="ChEBI" id="CHEBI:29033"/>
        <note>for iron-dependent acireductone dioxygenase activity</note>
    </ligand>
</feature>
<comment type="cofactor">
    <cofactor evidence="10">
        <name>Fe(2+)</name>
        <dbReference type="ChEBI" id="CHEBI:29033"/>
    </cofactor>
    <cofactor evidence="10">
        <name>Ni(2+)</name>
        <dbReference type="ChEBI" id="CHEBI:49786"/>
    </cofactor>
    <text evidence="10">Binds either 1 Fe or Ni cation per monomer. Iron-binding promotes an acireductone dioxygenase reaction producing 2-keto-4-methylthiobutyrate, while nickel-binding promotes an acireductone dioxygenase reaction producing 3-(methylsulfanyl)propanoate.</text>
</comment>
<evidence type="ECO:0000313" key="11">
    <source>
        <dbReference type="EMBL" id="KAH7432199.1"/>
    </source>
</evidence>
<dbReference type="SUPFAM" id="SSF51182">
    <property type="entry name" value="RmlC-like cupins"/>
    <property type="match status" value="1"/>
</dbReference>
<dbReference type="EC" id="1.13.11.54" evidence="10"/>
<sequence>MRMSNTIHLRKGSDGEHRDLEAWLYRPTDEDRRLPHQHFPNQLISPLHLTVELGVMHWEIDADNWQTDPTFLRVKSEQGYVFTETITVAPGALDEYEKKTHHFFQEHLHPYEESRLILEGSGYWDIRDYNDDWIRFRVCKGDMVTLPPGMYHRFTVDINDFIKAVLLFKETPTRVDILRPDGDDTQARKEYITNVLDKYNRRL</sequence>
<feature type="binding site" evidence="10">
    <location>
        <position position="113"/>
    </location>
    <ligand>
        <name>Ni(2+)</name>
        <dbReference type="ChEBI" id="CHEBI:49786"/>
        <note>for nickel-dependent acireductone dioxygenase activity</note>
    </ligand>
</feature>
<dbReference type="EC" id="1.13.11.53" evidence="10"/>
<feature type="binding site" evidence="10">
    <location>
        <position position="107"/>
    </location>
    <ligand>
        <name>Fe(2+)</name>
        <dbReference type="ChEBI" id="CHEBI:29033"/>
        <note>for iron-dependent acireductone dioxygenase activity</note>
    </ligand>
</feature>
<keyword evidence="1 10" id="KW-0963">Cytoplasm</keyword>
<accession>A0A8T2UIL3</accession>
<dbReference type="InterPro" id="IPR011051">
    <property type="entry name" value="RmlC_Cupin_sf"/>
</dbReference>
<keyword evidence="2 10" id="KW-0533">Nickel</keyword>
<comment type="similarity">
    <text evidence="10">Belongs to the acireductone dioxygenase (ARD) family.</text>
</comment>
<dbReference type="Proteomes" id="UP000825935">
    <property type="component" value="Chromosome 7"/>
</dbReference>
<evidence type="ECO:0000256" key="1">
    <source>
        <dbReference type="ARBA" id="ARBA00022490"/>
    </source>
</evidence>
<keyword evidence="6 10" id="KW-0560">Oxidoreductase</keyword>
<comment type="caution">
    <text evidence="11">The sequence shown here is derived from an EMBL/GenBank/DDBJ whole genome shotgun (WGS) entry which is preliminary data.</text>
</comment>
<dbReference type="PANTHER" id="PTHR23418">
    <property type="entry name" value="ACIREDUCTONE DIOXYGENASE"/>
    <property type="match status" value="1"/>
</dbReference>
<dbReference type="OrthoDB" id="1878998at2759"/>
<comment type="catalytic activity">
    <reaction evidence="10">
        <text>1,2-dihydroxy-5-(methylsulfanyl)pent-1-en-3-one + O2 = 4-methylsulfanyl-2-oxobutanoate + formate + 2 H(+)</text>
        <dbReference type="Rhea" id="RHEA:24504"/>
        <dbReference type="ChEBI" id="CHEBI:15378"/>
        <dbReference type="ChEBI" id="CHEBI:15379"/>
        <dbReference type="ChEBI" id="CHEBI:15740"/>
        <dbReference type="ChEBI" id="CHEBI:16723"/>
        <dbReference type="ChEBI" id="CHEBI:49252"/>
        <dbReference type="EC" id="1.13.11.54"/>
    </reaction>
</comment>
<dbReference type="GO" id="GO:0010309">
    <property type="term" value="F:acireductone dioxygenase [iron(II)-requiring] activity"/>
    <property type="evidence" value="ECO:0007669"/>
    <property type="project" value="UniProtKB-UniRule"/>
</dbReference>
<dbReference type="EMBL" id="CM035412">
    <property type="protein sequence ID" value="KAH7432199.1"/>
    <property type="molecule type" value="Genomic_DNA"/>
</dbReference>
<keyword evidence="9 10" id="KW-0539">Nucleus</keyword>
<dbReference type="GO" id="GO:0016151">
    <property type="term" value="F:nickel cation binding"/>
    <property type="evidence" value="ECO:0007669"/>
    <property type="project" value="UniProtKB-UniRule"/>
</dbReference>
<keyword evidence="4 10" id="KW-0479">Metal-binding</keyword>
<dbReference type="PANTHER" id="PTHR23418:SF16">
    <property type="entry name" value="ACIREDUCTONE DIOXYGENASE"/>
    <property type="match status" value="1"/>
</dbReference>
<dbReference type="GO" id="GO:0010308">
    <property type="term" value="F:acireductone dioxygenase (Ni2+-requiring) activity"/>
    <property type="evidence" value="ECO:0007669"/>
    <property type="project" value="UniProtKB-UniRule"/>
</dbReference>
<dbReference type="InterPro" id="IPR027496">
    <property type="entry name" value="ARD_euk"/>
</dbReference>
<evidence type="ECO:0000256" key="4">
    <source>
        <dbReference type="ARBA" id="ARBA00022723"/>
    </source>
</evidence>
<dbReference type="FunFam" id="2.60.120.10:FF:000099">
    <property type="entry name" value="1,2-dihydroxy-3-keto-5-methylthiopentene dioxygenase"/>
    <property type="match status" value="1"/>
</dbReference>
<keyword evidence="5 10" id="KW-0223">Dioxygenase</keyword>
<evidence type="ECO:0000256" key="2">
    <source>
        <dbReference type="ARBA" id="ARBA00022596"/>
    </source>
</evidence>
<evidence type="ECO:0000256" key="10">
    <source>
        <dbReference type="HAMAP-Rule" id="MF_03154"/>
    </source>
</evidence>
<dbReference type="GO" id="GO:0005737">
    <property type="term" value="C:cytoplasm"/>
    <property type="evidence" value="ECO:0007669"/>
    <property type="project" value="UniProtKB-SubCell"/>
</dbReference>
<evidence type="ECO:0000313" key="12">
    <source>
        <dbReference type="Proteomes" id="UP000825935"/>
    </source>
</evidence>
<proteinExistence type="inferred from homology"/>
<dbReference type="Pfam" id="PF03079">
    <property type="entry name" value="ARD"/>
    <property type="match status" value="1"/>
</dbReference>
<comment type="subcellular location">
    <subcellularLocation>
        <location evidence="10">Cytoplasm</location>
    </subcellularLocation>
    <subcellularLocation>
        <location evidence="10">Nucleus</location>
    </subcellularLocation>
</comment>
<feature type="binding site" evidence="10">
    <location>
        <position position="152"/>
    </location>
    <ligand>
        <name>Ni(2+)</name>
        <dbReference type="ChEBI" id="CHEBI:49786"/>
        <note>for nickel-dependent acireductone dioxygenase activity</note>
    </ligand>
</feature>
<evidence type="ECO:0000256" key="6">
    <source>
        <dbReference type="ARBA" id="ARBA00023002"/>
    </source>
</evidence>
<comment type="catalytic activity">
    <reaction evidence="10">
        <text>1,2-dihydroxy-5-(methylsulfanyl)pent-1-en-3-one + O2 = 3-(methylsulfanyl)propanoate + CO + formate + 2 H(+)</text>
        <dbReference type="Rhea" id="RHEA:14161"/>
        <dbReference type="ChEBI" id="CHEBI:15378"/>
        <dbReference type="ChEBI" id="CHEBI:15379"/>
        <dbReference type="ChEBI" id="CHEBI:15740"/>
        <dbReference type="ChEBI" id="CHEBI:17245"/>
        <dbReference type="ChEBI" id="CHEBI:49016"/>
        <dbReference type="ChEBI" id="CHEBI:49252"/>
        <dbReference type="EC" id="1.13.11.53"/>
    </reaction>
</comment>
<evidence type="ECO:0000256" key="8">
    <source>
        <dbReference type="ARBA" id="ARBA00023167"/>
    </source>
</evidence>
<feature type="binding site" evidence="10">
    <location>
        <position position="109"/>
    </location>
    <ligand>
        <name>Ni(2+)</name>
        <dbReference type="ChEBI" id="CHEBI:49786"/>
        <note>for nickel-dependent acireductone dioxygenase activity</note>
    </ligand>
</feature>
<gene>
    <name evidence="11" type="ORF">KP509_07G013000</name>
</gene>
<protein>
    <recommendedName>
        <fullName evidence="10">Acireductone dioxygenase</fullName>
    </recommendedName>
    <alternativeName>
        <fullName evidence="10">Acireductone dioxygenase (Fe(2+)-requiring)</fullName>
        <shortName evidence="10">ARD'</shortName>
        <shortName evidence="10">Fe-ARD</shortName>
        <ecNumber evidence="10">1.13.11.54</ecNumber>
    </alternativeName>
    <alternativeName>
        <fullName evidence="10">Acireductone dioxygenase (Ni(2+)-requiring)</fullName>
        <shortName evidence="10">ARD</shortName>
        <shortName evidence="10">Ni-ARD</shortName>
        <ecNumber evidence="10">1.13.11.53</ecNumber>
    </alternativeName>
</protein>
<evidence type="ECO:0000256" key="9">
    <source>
        <dbReference type="ARBA" id="ARBA00023242"/>
    </source>
</evidence>
<dbReference type="AlphaFoldDB" id="A0A8T2UIL3"/>
<organism evidence="11 12">
    <name type="scientific">Ceratopteris richardii</name>
    <name type="common">Triangle waterfern</name>
    <dbReference type="NCBI Taxonomy" id="49495"/>
    <lineage>
        <taxon>Eukaryota</taxon>
        <taxon>Viridiplantae</taxon>
        <taxon>Streptophyta</taxon>
        <taxon>Embryophyta</taxon>
        <taxon>Tracheophyta</taxon>
        <taxon>Polypodiopsida</taxon>
        <taxon>Polypodiidae</taxon>
        <taxon>Polypodiales</taxon>
        <taxon>Pteridineae</taxon>
        <taxon>Pteridaceae</taxon>
        <taxon>Parkerioideae</taxon>
        <taxon>Ceratopteris</taxon>
    </lineage>
</organism>
<dbReference type="GO" id="GO:0005506">
    <property type="term" value="F:iron ion binding"/>
    <property type="evidence" value="ECO:0007669"/>
    <property type="project" value="UniProtKB-UniRule"/>
</dbReference>
<dbReference type="CDD" id="cd02232">
    <property type="entry name" value="cupin_ARD"/>
    <property type="match status" value="1"/>
</dbReference>
<keyword evidence="7 10" id="KW-0408">Iron</keyword>
<name>A0A8T2UIL3_CERRI</name>
<feature type="binding site" evidence="10">
    <location>
        <position position="107"/>
    </location>
    <ligand>
        <name>Ni(2+)</name>
        <dbReference type="ChEBI" id="CHEBI:49786"/>
        <note>for nickel-dependent acireductone dioxygenase activity</note>
    </ligand>
</feature>
<dbReference type="GO" id="GO:0019509">
    <property type="term" value="P:L-methionine salvage from methylthioadenosine"/>
    <property type="evidence" value="ECO:0007669"/>
    <property type="project" value="UniProtKB-UniRule"/>
</dbReference>
<feature type="binding site" evidence="10">
    <location>
        <position position="152"/>
    </location>
    <ligand>
        <name>Fe(2+)</name>
        <dbReference type="ChEBI" id="CHEBI:29033"/>
        <note>for iron-dependent acireductone dioxygenase activity</note>
    </ligand>
</feature>
<dbReference type="Gene3D" id="2.60.120.10">
    <property type="entry name" value="Jelly Rolls"/>
    <property type="match status" value="1"/>
</dbReference>
<reference evidence="11" key="1">
    <citation type="submission" date="2021-08" db="EMBL/GenBank/DDBJ databases">
        <title>WGS assembly of Ceratopteris richardii.</title>
        <authorList>
            <person name="Marchant D.B."/>
            <person name="Chen G."/>
            <person name="Jenkins J."/>
            <person name="Shu S."/>
            <person name="Leebens-Mack J."/>
            <person name="Grimwood J."/>
            <person name="Schmutz J."/>
            <person name="Soltis P."/>
            <person name="Soltis D."/>
            <person name="Chen Z.-H."/>
        </authorList>
    </citation>
    <scope>NUCLEOTIDE SEQUENCE</scope>
    <source>
        <strain evidence="11">Whitten #5841</strain>
        <tissue evidence="11">Leaf</tissue>
    </source>
</reference>
<keyword evidence="8 10" id="KW-0486">Methionine biosynthesis</keyword>
<evidence type="ECO:0000256" key="7">
    <source>
        <dbReference type="ARBA" id="ARBA00023004"/>
    </source>
</evidence>
<comment type="pathway">
    <text evidence="10">Amino-acid biosynthesis; L-methionine biosynthesis via salvage pathway; L-methionine from S-methyl-5-thio-alpha-D-ribose 1-phosphate: step 5/6.</text>
</comment>
<keyword evidence="12" id="KW-1185">Reference proteome</keyword>
<keyword evidence="3 10" id="KW-0028">Amino-acid biosynthesis</keyword>
<comment type="function">
    <text evidence="10">Catalyzes 2 different reactions between oxygen and the acireductone 1,2-dihydroxy-3-keto-5-methylthiopentene (DHK-MTPene) depending upon the metal bound in the active site. Fe-containing acireductone dioxygenase (Fe-ARD) produces formate and 2-keto-4-methylthiobutyrate (KMTB), the alpha-ketoacid precursor of methionine in the methionine recycle pathway. Ni-containing acireductone dioxygenase (Ni-ARD) produces methylthiopropionate, carbon monoxide and formate, and does not lie on the methionine recycle pathway.</text>
</comment>
<evidence type="ECO:0000256" key="5">
    <source>
        <dbReference type="ARBA" id="ARBA00022964"/>
    </source>
</evidence>
<evidence type="ECO:0000256" key="3">
    <source>
        <dbReference type="ARBA" id="ARBA00022605"/>
    </source>
</evidence>
<dbReference type="InterPro" id="IPR004313">
    <property type="entry name" value="ARD"/>
</dbReference>
<dbReference type="InterPro" id="IPR014710">
    <property type="entry name" value="RmlC-like_jellyroll"/>
</dbReference>
<dbReference type="GO" id="GO:0005634">
    <property type="term" value="C:nucleus"/>
    <property type="evidence" value="ECO:0007669"/>
    <property type="project" value="UniProtKB-SubCell"/>
</dbReference>
<feature type="binding site" evidence="10">
    <location>
        <position position="109"/>
    </location>
    <ligand>
        <name>Fe(2+)</name>
        <dbReference type="ChEBI" id="CHEBI:29033"/>
        <note>for iron-dependent acireductone dioxygenase activity</note>
    </ligand>
</feature>